<organism evidence="1 2">
    <name type="scientific">Channa argus</name>
    <name type="common">Northern snakehead</name>
    <name type="synonym">Ophicephalus argus</name>
    <dbReference type="NCBI Taxonomy" id="215402"/>
    <lineage>
        <taxon>Eukaryota</taxon>
        <taxon>Metazoa</taxon>
        <taxon>Chordata</taxon>
        <taxon>Craniata</taxon>
        <taxon>Vertebrata</taxon>
        <taxon>Euteleostomi</taxon>
        <taxon>Actinopterygii</taxon>
        <taxon>Neopterygii</taxon>
        <taxon>Teleostei</taxon>
        <taxon>Neoteleostei</taxon>
        <taxon>Acanthomorphata</taxon>
        <taxon>Anabantaria</taxon>
        <taxon>Anabantiformes</taxon>
        <taxon>Channoidei</taxon>
        <taxon>Channidae</taxon>
        <taxon>Channa</taxon>
    </lineage>
</organism>
<accession>A0A6G1Q2M2</accession>
<evidence type="ECO:0000313" key="1">
    <source>
        <dbReference type="EMBL" id="KAF3696446.1"/>
    </source>
</evidence>
<evidence type="ECO:0000313" key="2">
    <source>
        <dbReference type="Proteomes" id="UP000503349"/>
    </source>
</evidence>
<sequence>MTAKPETEYFFESSDILQCGMETLRKSTFIKEMKEETPVLNVTSLSLTVQSFSVKEDVKTETFSLKQLKIKLSEEDTASNMDKYLSEIVFFCV</sequence>
<reference evidence="1 2" key="1">
    <citation type="submission" date="2019-02" db="EMBL/GenBank/DDBJ databases">
        <title>Opniocepnalus argus genome.</title>
        <authorList>
            <person name="Zhou C."/>
            <person name="Xiao S."/>
        </authorList>
    </citation>
    <scope>NUCLEOTIDE SEQUENCE [LARGE SCALE GENOMIC DNA]</scope>
    <source>
        <strain evidence="1">OARG1902GOOAL</strain>
        <tissue evidence="1">Muscle</tissue>
    </source>
</reference>
<reference evidence="2" key="2">
    <citation type="submission" date="2019-02" db="EMBL/GenBank/DDBJ databases">
        <title>Opniocepnalus argus Var Kimnra genome.</title>
        <authorList>
            <person name="Zhou C."/>
            <person name="Xiao S."/>
        </authorList>
    </citation>
    <scope>NUCLEOTIDE SEQUENCE [LARGE SCALE GENOMIC DNA]</scope>
</reference>
<dbReference type="Proteomes" id="UP000503349">
    <property type="component" value="Chromosome 12"/>
</dbReference>
<keyword evidence="2" id="KW-1185">Reference proteome</keyword>
<dbReference type="AlphaFoldDB" id="A0A6G1Q2M2"/>
<proteinExistence type="predicted"/>
<protein>
    <submittedName>
        <fullName evidence="1">Uncharacterized protein</fullName>
    </submittedName>
</protein>
<name>A0A6G1Q2M2_CHAAH</name>
<dbReference type="EMBL" id="CM015723">
    <property type="protein sequence ID" value="KAF3696446.1"/>
    <property type="molecule type" value="Genomic_DNA"/>
</dbReference>
<gene>
    <name evidence="1" type="ORF">EXN66_Car012124</name>
</gene>